<feature type="transmembrane region" description="Helical" evidence="1">
    <location>
        <begin position="41"/>
        <end position="68"/>
    </location>
</feature>
<dbReference type="EMBL" id="BK016136">
    <property type="protein sequence ID" value="DAF97785.1"/>
    <property type="molecule type" value="Genomic_DNA"/>
</dbReference>
<evidence type="ECO:0000313" key="2">
    <source>
        <dbReference type="EMBL" id="DAF97785.1"/>
    </source>
</evidence>
<name>A0A8S5UTG3_9CAUD</name>
<feature type="transmembrane region" description="Helical" evidence="1">
    <location>
        <begin position="12"/>
        <end position="29"/>
    </location>
</feature>
<organism evidence="2">
    <name type="scientific">Myoviridae sp. ctYA416</name>
    <dbReference type="NCBI Taxonomy" id="2825125"/>
    <lineage>
        <taxon>Viruses</taxon>
        <taxon>Duplodnaviria</taxon>
        <taxon>Heunggongvirae</taxon>
        <taxon>Uroviricota</taxon>
        <taxon>Caudoviricetes</taxon>
    </lineage>
</organism>
<protein>
    <submittedName>
        <fullName evidence="2">Uncharacterized protein</fullName>
    </submittedName>
</protein>
<proteinExistence type="predicted"/>
<keyword evidence="1" id="KW-1133">Transmembrane helix</keyword>
<sequence>MLLESLKSIQTVAGYIALTASIIVVVMLWPMQKEPEELYDILTDIIVLLILIAILSLIIWIILAPVWYVC</sequence>
<reference evidence="2" key="1">
    <citation type="journal article" date="2021" name="Proc. Natl. Acad. Sci. U.S.A.">
        <title>A Catalog of Tens of Thousands of Viruses from Human Metagenomes Reveals Hidden Associations with Chronic Diseases.</title>
        <authorList>
            <person name="Tisza M.J."/>
            <person name="Buck C.B."/>
        </authorList>
    </citation>
    <scope>NUCLEOTIDE SEQUENCE</scope>
    <source>
        <strain evidence="2">CtYA416</strain>
    </source>
</reference>
<keyword evidence="1" id="KW-0812">Transmembrane</keyword>
<evidence type="ECO:0000256" key="1">
    <source>
        <dbReference type="SAM" id="Phobius"/>
    </source>
</evidence>
<accession>A0A8S5UTG3</accession>
<keyword evidence="1" id="KW-0472">Membrane</keyword>